<keyword evidence="1" id="KW-0808">Transferase</keyword>
<evidence type="ECO:0000313" key="8">
    <source>
        <dbReference type="EMBL" id="MFD0683308.1"/>
    </source>
</evidence>
<evidence type="ECO:0000256" key="4">
    <source>
        <dbReference type="ARBA" id="ARBA00022840"/>
    </source>
</evidence>
<feature type="region of interest" description="Disordered" evidence="5">
    <location>
        <begin position="313"/>
        <end position="332"/>
    </location>
</feature>
<dbReference type="Gene3D" id="3.30.200.20">
    <property type="entry name" value="Phosphorylase Kinase, domain 1"/>
    <property type="match status" value="1"/>
</dbReference>
<organism evidence="8 9">
    <name type="scientific">Actinomadura fibrosa</name>
    <dbReference type="NCBI Taxonomy" id="111802"/>
    <lineage>
        <taxon>Bacteria</taxon>
        <taxon>Bacillati</taxon>
        <taxon>Actinomycetota</taxon>
        <taxon>Actinomycetes</taxon>
        <taxon>Streptosporangiales</taxon>
        <taxon>Thermomonosporaceae</taxon>
        <taxon>Actinomadura</taxon>
    </lineage>
</organism>
<dbReference type="Gene3D" id="1.10.510.10">
    <property type="entry name" value="Transferase(Phosphotransferase) domain 1"/>
    <property type="match status" value="1"/>
</dbReference>
<evidence type="ECO:0000256" key="5">
    <source>
        <dbReference type="SAM" id="MobiDB-lite"/>
    </source>
</evidence>
<name>A0ABW2XCP4_9ACTN</name>
<gene>
    <name evidence="8" type="ORF">ACFQZM_02265</name>
</gene>
<dbReference type="SMART" id="SM00220">
    <property type="entry name" value="S_TKc"/>
    <property type="match status" value="1"/>
</dbReference>
<feature type="domain" description="Protein kinase" evidence="7">
    <location>
        <begin position="25"/>
        <end position="244"/>
    </location>
</feature>
<evidence type="ECO:0000259" key="7">
    <source>
        <dbReference type="SMART" id="SM00220"/>
    </source>
</evidence>
<keyword evidence="4" id="KW-0067">ATP-binding</keyword>
<dbReference type="InterPro" id="IPR011009">
    <property type="entry name" value="Kinase-like_dom_sf"/>
</dbReference>
<feature type="compositionally biased region" description="Pro residues" evidence="5">
    <location>
        <begin position="315"/>
        <end position="326"/>
    </location>
</feature>
<feature type="transmembrane region" description="Helical" evidence="6">
    <location>
        <begin position="358"/>
        <end position="381"/>
    </location>
</feature>
<keyword evidence="9" id="KW-1185">Reference proteome</keyword>
<protein>
    <recommendedName>
        <fullName evidence="7">Protein kinase domain-containing protein</fullName>
    </recommendedName>
</protein>
<evidence type="ECO:0000256" key="1">
    <source>
        <dbReference type="ARBA" id="ARBA00022679"/>
    </source>
</evidence>
<accession>A0ABW2XCP4</accession>
<dbReference type="EMBL" id="JBHTGP010000001">
    <property type="protein sequence ID" value="MFD0683308.1"/>
    <property type="molecule type" value="Genomic_DNA"/>
</dbReference>
<keyword evidence="6" id="KW-1133">Transmembrane helix</keyword>
<evidence type="ECO:0000256" key="3">
    <source>
        <dbReference type="ARBA" id="ARBA00022777"/>
    </source>
</evidence>
<keyword evidence="6" id="KW-0472">Membrane</keyword>
<evidence type="ECO:0000313" key="9">
    <source>
        <dbReference type="Proteomes" id="UP001597063"/>
    </source>
</evidence>
<feature type="compositionally biased region" description="Pro residues" evidence="5">
    <location>
        <begin position="197"/>
        <end position="209"/>
    </location>
</feature>
<reference evidence="9" key="1">
    <citation type="journal article" date="2019" name="Int. J. Syst. Evol. Microbiol.">
        <title>The Global Catalogue of Microorganisms (GCM) 10K type strain sequencing project: providing services to taxonomists for standard genome sequencing and annotation.</title>
        <authorList>
            <consortium name="The Broad Institute Genomics Platform"/>
            <consortium name="The Broad Institute Genome Sequencing Center for Infectious Disease"/>
            <person name="Wu L."/>
            <person name="Ma J."/>
        </authorList>
    </citation>
    <scope>NUCLEOTIDE SEQUENCE [LARGE SCALE GENOMIC DNA]</scope>
    <source>
        <strain evidence="9">JCM 9371</strain>
    </source>
</reference>
<dbReference type="Proteomes" id="UP001597063">
    <property type="component" value="Unassembled WGS sequence"/>
</dbReference>
<dbReference type="PANTHER" id="PTHR43289">
    <property type="entry name" value="MITOGEN-ACTIVATED PROTEIN KINASE KINASE KINASE 20-RELATED"/>
    <property type="match status" value="1"/>
</dbReference>
<keyword evidence="6" id="KW-0812">Transmembrane</keyword>
<dbReference type="SUPFAM" id="SSF56112">
    <property type="entry name" value="Protein kinase-like (PK-like)"/>
    <property type="match status" value="1"/>
</dbReference>
<sequence length="382" mass="38594">MQSPASRTPAPAPLEPGDPALIGGYRVLARLGGSGRTYLATTQSGRRLAITRFPARYADDPALRRGLKARIAAAQRARSPFLAAVVDGHADESGAWAAAEYAPGPSLEDAITETGPLPVAAVRALVGALARALQAVHEADHALGDLSPSRVFLTEDGPRVSALGQPGEEPPASRAGDVLRLGRVALFAATGREDFPEPSPAGEPEPPGCPDELRGLVERCLADDPGERPEPSAVIAALEEEPPAEGWLPPDIAALLPAYLAEPPARGDDPAADKATPSEAAEPPGNAASKAAPVTAPDLVPASGERAAARQRPVLLPPAGPPPPPGRHAFASRHGTAPQVLRGAAPAGGPSAPPAGGAALVAALGVAGLAIVAFAVFLLLLS</sequence>
<dbReference type="RefSeq" id="WP_131758121.1">
    <property type="nucleotide sequence ID" value="NZ_CAACUY010000044.1"/>
</dbReference>
<evidence type="ECO:0000256" key="2">
    <source>
        <dbReference type="ARBA" id="ARBA00022741"/>
    </source>
</evidence>
<keyword evidence="3" id="KW-0418">Kinase</keyword>
<dbReference type="PANTHER" id="PTHR43289:SF34">
    <property type="entry name" value="SERINE_THREONINE-PROTEIN KINASE YBDM-RELATED"/>
    <property type="match status" value="1"/>
</dbReference>
<comment type="caution">
    <text evidence="8">The sequence shown here is derived from an EMBL/GenBank/DDBJ whole genome shotgun (WGS) entry which is preliminary data.</text>
</comment>
<feature type="region of interest" description="Disordered" evidence="5">
    <location>
        <begin position="192"/>
        <end position="213"/>
    </location>
</feature>
<feature type="region of interest" description="Disordered" evidence="5">
    <location>
        <begin position="263"/>
        <end position="294"/>
    </location>
</feature>
<proteinExistence type="predicted"/>
<dbReference type="InterPro" id="IPR000719">
    <property type="entry name" value="Prot_kinase_dom"/>
</dbReference>
<evidence type="ECO:0000256" key="6">
    <source>
        <dbReference type="SAM" id="Phobius"/>
    </source>
</evidence>
<keyword evidence="2" id="KW-0547">Nucleotide-binding</keyword>